<organism evidence="2 3">
    <name type="scientific">Oldenlandia corymbosa var. corymbosa</name>
    <dbReference type="NCBI Taxonomy" id="529605"/>
    <lineage>
        <taxon>Eukaryota</taxon>
        <taxon>Viridiplantae</taxon>
        <taxon>Streptophyta</taxon>
        <taxon>Embryophyta</taxon>
        <taxon>Tracheophyta</taxon>
        <taxon>Spermatophyta</taxon>
        <taxon>Magnoliopsida</taxon>
        <taxon>eudicotyledons</taxon>
        <taxon>Gunneridae</taxon>
        <taxon>Pentapetalae</taxon>
        <taxon>asterids</taxon>
        <taxon>lamiids</taxon>
        <taxon>Gentianales</taxon>
        <taxon>Rubiaceae</taxon>
        <taxon>Rubioideae</taxon>
        <taxon>Spermacoceae</taxon>
        <taxon>Hedyotis-Oldenlandia complex</taxon>
        <taxon>Oldenlandia</taxon>
    </lineage>
</organism>
<evidence type="ECO:0000313" key="2">
    <source>
        <dbReference type="EMBL" id="CAI9107960.1"/>
    </source>
</evidence>
<sequence>MRMREGVERLYDLIYADRGSLKEPEKKKKGKGRPKGSKNKPREQTYTQYEFQQADGPPQDELEERPDLYDFFFERDIPKHVRCIRHCQSPCPQPYRMMTYMDLLMYATRFNMIIFLYGRGEKGQNMNTCSYTVLPLIAPRGPNGHLTGPAQEIAMAHLGDYPHYIRLDFVVQIFQFRPYLTIGLITVTLPLLVGRSHIARE</sequence>
<dbReference type="EMBL" id="OX459122">
    <property type="protein sequence ID" value="CAI9107960.1"/>
    <property type="molecule type" value="Genomic_DNA"/>
</dbReference>
<gene>
    <name evidence="2" type="ORF">OLC1_LOCUS16147</name>
</gene>
<evidence type="ECO:0000313" key="3">
    <source>
        <dbReference type="Proteomes" id="UP001161247"/>
    </source>
</evidence>
<feature type="compositionally biased region" description="Basic residues" evidence="1">
    <location>
        <begin position="27"/>
        <end position="39"/>
    </location>
</feature>
<name>A0AAV1DJJ1_OLDCO</name>
<accession>A0AAV1DJJ1</accession>
<evidence type="ECO:0000256" key="1">
    <source>
        <dbReference type="SAM" id="MobiDB-lite"/>
    </source>
</evidence>
<reference evidence="2" key="1">
    <citation type="submission" date="2023-03" db="EMBL/GenBank/DDBJ databases">
        <authorList>
            <person name="Julca I."/>
        </authorList>
    </citation>
    <scope>NUCLEOTIDE SEQUENCE</scope>
</reference>
<keyword evidence="3" id="KW-1185">Reference proteome</keyword>
<feature type="region of interest" description="Disordered" evidence="1">
    <location>
        <begin position="22"/>
        <end position="60"/>
    </location>
</feature>
<protein>
    <submittedName>
        <fullName evidence="2">OLC1v1007456C1</fullName>
    </submittedName>
</protein>
<dbReference type="AlphaFoldDB" id="A0AAV1DJJ1"/>
<dbReference type="Proteomes" id="UP001161247">
    <property type="component" value="Chromosome 5"/>
</dbReference>
<proteinExistence type="predicted"/>